<dbReference type="InParanoid" id="A0A1S3IRR8"/>
<accession>A0A1S3IRR8</accession>
<dbReference type="KEGG" id="lak:106166787"/>
<dbReference type="Proteomes" id="UP000085678">
    <property type="component" value="Unplaced"/>
</dbReference>
<keyword evidence="3" id="KW-1185">Reference proteome</keyword>
<dbReference type="GeneID" id="106166787"/>
<organism evidence="3 4">
    <name type="scientific">Lingula anatina</name>
    <name type="common">Brachiopod</name>
    <name type="synonym">Lingula unguis</name>
    <dbReference type="NCBI Taxonomy" id="7574"/>
    <lineage>
        <taxon>Eukaryota</taxon>
        <taxon>Metazoa</taxon>
        <taxon>Spiralia</taxon>
        <taxon>Lophotrochozoa</taxon>
        <taxon>Brachiopoda</taxon>
        <taxon>Linguliformea</taxon>
        <taxon>Lingulata</taxon>
        <taxon>Lingulida</taxon>
        <taxon>Linguloidea</taxon>
        <taxon>Lingulidae</taxon>
        <taxon>Lingula</taxon>
    </lineage>
</organism>
<evidence type="ECO:0000313" key="3">
    <source>
        <dbReference type="Proteomes" id="UP000085678"/>
    </source>
</evidence>
<dbReference type="OrthoDB" id="10005154at2759"/>
<evidence type="ECO:0000313" key="4">
    <source>
        <dbReference type="RefSeq" id="XP_013400902.1"/>
    </source>
</evidence>
<protein>
    <submittedName>
        <fullName evidence="4">Uncharacterized protein LOC106166787</fullName>
    </submittedName>
</protein>
<dbReference type="STRING" id="7574.A0A1S3IRR8"/>
<dbReference type="RefSeq" id="XP_013400902.1">
    <property type="nucleotide sequence ID" value="XM_013545448.1"/>
</dbReference>
<proteinExistence type="predicted"/>
<name>A0A1S3IRR8_LINAN</name>
<feature type="non-terminal residue" evidence="4">
    <location>
        <position position="525"/>
    </location>
</feature>
<dbReference type="Pfam" id="PF17517">
    <property type="entry name" value="IgGFc_binding"/>
    <property type="match status" value="1"/>
</dbReference>
<feature type="region of interest" description="Disordered" evidence="1">
    <location>
        <begin position="1"/>
        <end position="25"/>
    </location>
</feature>
<gene>
    <name evidence="4" type="primary">LOC106166787</name>
</gene>
<dbReference type="PANTHER" id="PTHR46534">
    <property type="entry name" value="IGGFC_BINDING DOMAIN-CONTAINING PROTEIN"/>
    <property type="match status" value="1"/>
</dbReference>
<evidence type="ECO:0000259" key="2">
    <source>
        <dbReference type="Pfam" id="PF17517"/>
    </source>
</evidence>
<dbReference type="PANTHER" id="PTHR46534:SF1">
    <property type="entry name" value="IGGFC-BINDING PROTEIN N-TERMINAL DOMAIN-CONTAINING PROTEIN"/>
    <property type="match status" value="1"/>
</dbReference>
<dbReference type="InterPro" id="IPR035234">
    <property type="entry name" value="IgGFc-bd_N"/>
</dbReference>
<reference evidence="4" key="1">
    <citation type="submission" date="2025-08" db="UniProtKB">
        <authorList>
            <consortium name="RefSeq"/>
        </authorList>
    </citation>
    <scope>IDENTIFICATION</scope>
    <source>
        <tissue evidence="4">Gonads</tissue>
    </source>
</reference>
<evidence type="ECO:0000256" key="1">
    <source>
        <dbReference type="SAM" id="MobiDB-lite"/>
    </source>
</evidence>
<feature type="domain" description="IgGFc-binding protein N-terminal" evidence="2">
    <location>
        <begin position="77"/>
        <end position="373"/>
    </location>
</feature>
<dbReference type="AlphaFoldDB" id="A0A1S3IRR8"/>
<sequence length="525" mass="57852">MTSYSDTPADVRVSTPLHPDYPPVSVSVQKGKETTVSMPRALFKSNATGFATDSILVESSRDIAVFGLAEGPGFSGGYLALPVDVLGQEYVALCSIDSRYSDDYSQHSEIIIIAVESDTRVRIAMPKVEGVFVIYNGSEFTRHRMLEIRLSKYETFHIHSEAFSLTQTFINSDRPIAVISGAREQFGSTKDIVLEMMPPMSAWGRMYTISPRHSEDSNNWTLVILSSRSEQSYVVAQGNNQPTLSITRERHVTYETYAQSLLTITAREHDPILVGVHTSCRHHFQDGTTTGGLDTAVATPFEQTPKNVTFVSAGSRLNGVSMISISYCLKTLTLDGGQVHWNSDLSIGTPMLQLNATTANVDRGTHYISNDQPQEGVLASVYGYGDNVGHAFPAGALYTITHPCHPSITVAGDLVDNDCDGLVDEEVYNHIDDDNDGEIDEDLTEDRVVLHYHIDPWEIVCSKSKFGNIMSLTYDARILWANVSAVYNEGEDAGACTFLHSYATEYRRDVMLDDAAERNRCGIAI</sequence>